<dbReference type="Pfam" id="PF01163">
    <property type="entry name" value="RIO1"/>
    <property type="match status" value="1"/>
</dbReference>
<evidence type="ECO:0000256" key="16">
    <source>
        <dbReference type="SAM" id="MobiDB-lite"/>
    </source>
</evidence>
<evidence type="ECO:0000256" key="14">
    <source>
        <dbReference type="ARBA" id="ARBA00047899"/>
    </source>
</evidence>
<feature type="transmembrane region" description="Helical" evidence="17">
    <location>
        <begin position="821"/>
        <end position="845"/>
    </location>
</feature>
<evidence type="ECO:0000256" key="11">
    <source>
        <dbReference type="ARBA" id="ARBA00022989"/>
    </source>
</evidence>
<feature type="region of interest" description="Disordered" evidence="16">
    <location>
        <begin position="674"/>
        <end position="694"/>
    </location>
</feature>
<dbReference type="InterPro" id="IPR002048">
    <property type="entry name" value="EF_hand_dom"/>
</dbReference>
<dbReference type="InterPro" id="IPR000719">
    <property type="entry name" value="Prot_kinase_dom"/>
</dbReference>
<dbReference type="GO" id="GO:0005524">
    <property type="term" value="F:ATP binding"/>
    <property type="evidence" value="ECO:0007669"/>
    <property type="project" value="UniProtKB-KW"/>
</dbReference>
<feature type="region of interest" description="Disordered" evidence="16">
    <location>
        <begin position="442"/>
        <end position="463"/>
    </location>
</feature>
<comment type="similarity">
    <text evidence="13">Belongs to the protein kinase superfamily. Ser/Thr protein kinase family. CDPK subfamily.</text>
</comment>
<dbReference type="InterPro" id="IPR018935">
    <property type="entry name" value="RIO_kinase_CS"/>
</dbReference>
<feature type="region of interest" description="Disordered" evidence="16">
    <location>
        <begin position="121"/>
        <end position="164"/>
    </location>
</feature>
<dbReference type="GO" id="GO:0005509">
    <property type="term" value="F:calcium ion binding"/>
    <property type="evidence" value="ECO:0007669"/>
    <property type="project" value="InterPro"/>
</dbReference>
<evidence type="ECO:0000259" key="19">
    <source>
        <dbReference type="PROSITE" id="PS50222"/>
    </source>
</evidence>
<keyword evidence="12 17" id="KW-0472">Membrane</keyword>
<dbReference type="PROSITE" id="PS01245">
    <property type="entry name" value="RIO1"/>
    <property type="match status" value="1"/>
</dbReference>
<dbReference type="VEuPathDB" id="FungiDB:PC110_g5380"/>
<dbReference type="EC" id="2.7.11.1" evidence="3"/>
<dbReference type="InterPro" id="IPR001680">
    <property type="entry name" value="WD40_rpt"/>
</dbReference>
<evidence type="ECO:0000256" key="6">
    <source>
        <dbReference type="ARBA" id="ARBA00022679"/>
    </source>
</evidence>
<dbReference type="VEuPathDB" id="FungiDB:PC110_g5381"/>
<feature type="domain" description="EF-hand" evidence="19">
    <location>
        <begin position="1027"/>
        <end position="1062"/>
    </location>
</feature>
<feature type="transmembrane region" description="Helical" evidence="17">
    <location>
        <begin position="875"/>
        <end position="902"/>
    </location>
</feature>
<evidence type="ECO:0000259" key="18">
    <source>
        <dbReference type="PROSITE" id="PS50011"/>
    </source>
</evidence>
<dbReference type="GO" id="GO:0016020">
    <property type="term" value="C:membrane"/>
    <property type="evidence" value="ECO:0007669"/>
    <property type="project" value="UniProtKB-SubCell"/>
</dbReference>
<comment type="caution">
    <text evidence="20">The sequence shown here is derived from an EMBL/GenBank/DDBJ whole genome shotgun (WGS) entry which is preliminary data.</text>
</comment>
<evidence type="ECO:0000256" key="10">
    <source>
        <dbReference type="ARBA" id="ARBA00022840"/>
    </source>
</evidence>
<feature type="region of interest" description="Disordered" evidence="16">
    <location>
        <begin position="1539"/>
        <end position="1558"/>
    </location>
</feature>
<keyword evidence="4" id="KW-0813">Transport</keyword>
<keyword evidence="7 17" id="KW-0812">Transmembrane</keyword>
<evidence type="ECO:0000256" key="13">
    <source>
        <dbReference type="ARBA" id="ARBA00024334"/>
    </source>
</evidence>
<dbReference type="PROSITE" id="PS50222">
    <property type="entry name" value="EF_HAND_2"/>
    <property type="match status" value="1"/>
</dbReference>
<evidence type="ECO:0000256" key="1">
    <source>
        <dbReference type="ARBA" id="ARBA00004141"/>
    </source>
</evidence>
<keyword evidence="10" id="KW-0067">ATP-binding</keyword>
<feature type="transmembrane region" description="Helical" evidence="17">
    <location>
        <begin position="914"/>
        <end position="932"/>
    </location>
</feature>
<dbReference type="GO" id="GO:0022857">
    <property type="term" value="F:transmembrane transporter activity"/>
    <property type="evidence" value="ECO:0007669"/>
    <property type="project" value="InterPro"/>
</dbReference>
<feature type="transmembrane region" description="Helical" evidence="17">
    <location>
        <begin position="705"/>
        <end position="723"/>
    </location>
</feature>
<dbReference type="PANTHER" id="PTHR23051">
    <property type="entry name" value="SOLUTE CARRIER FAMILY 35, MEMBER F5"/>
    <property type="match status" value="1"/>
</dbReference>
<evidence type="ECO:0000313" key="20">
    <source>
        <dbReference type="EMBL" id="KAG6973617.1"/>
    </source>
</evidence>
<reference evidence="20" key="1">
    <citation type="submission" date="2021-01" db="EMBL/GenBank/DDBJ databases">
        <title>Phytophthora aleatoria, a newly-described species from Pinus radiata is distinct from Phytophthora cactorum isolates based on comparative genomics.</title>
        <authorList>
            <person name="Mcdougal R."/>
            <person name="Panda P."/>
            <person name="Williams N."/>
            <person name="Studholme D.J."/>
        </authorList>
    </citation>
    <scope>NUCLEOTIDE SEQUENCE</scope>
    <source>
        <strain evidence="20">NZFS 3830</strain>
    </source>
</reference>
<evidence type="ECO:0000256" key="8">
    <source>
        <dbReference type="ARBA" id="ARBA00022741"/>
    </source>
</evidence>
<feature type="region of interest" description="Disordered" evidence="16">
    <location>
        <begin position="573"/>
        <end position="600"/>
    </location>
</feature>
<dbReference type="GO" id="GO:0004674">
    <property type="term" value="F:protein serine/threonine kinase activity"/>
    <property type="evidence" value="ECO:0007669"/>
    <property type="project" value="UniProtKB-KW"/>
</dbReference>
<feature type="compositionally biased region" description="Polar residues" evidence="16">
    <location>
        <begin position="674"/>
        <end position="687"/>
    </location>
</feature>
<feature type="domain" description="Protein kinase" evidence="18">
    <location>
        <begin position="173"/>
        <end position="523"/>
    </location>
</feature>
<feature type="transmembrane region" description="Helical" evidence="17">
    <location>
        <begin position="735"/>
        <end position="754"/>
    </location>
</feature>
<dbReference type="PROSITE" id="PS00109">
    <property type="entry name" value="PROTEIN_KINASE_TYR"/>
    <property type="match status" value="1"/>
</dbReference>
<evidence type="ECO:0000256" key="15">
    <source>
        <dbReference type="ARBA" id="ARBA00048679"/>
    </source>
</evidence>
<protein>
    <recommendedName>
        <fullName evidence="3">non-specific serine/threonine protein kinase</fullName>
        <ecNumber evidence="3">2.7.11.1</ecNumber>
    </recommendedName>
</protein>
<dbReference type="SMART" id="SM00320">
    <property type="entry name" value="WD40"/>
    <property type="match status" value="6"/>
</dbReference>
<dbReference type="InterPro" id="IPR009262">
    <property type="entry name" value="SLC35_F1/F2/F6"/>
</dbReference>
<dbReference type="Pfam" id="PF06027">
    <property type="entry name" value="SLC35F"/>
    <property type="match status" value="1"/>
</dbReference>
<evidence type="ECO:0000256" key="17">
    <source>
        <dbReference type="SAM" id="Phobius"/>
    </source>
</evidence>
<dbReference type="InterPro" id="IPR008266">
    <property type="entry name" value="Tyr_kinase_AS"/>
</dbReference>
<evidence type="ECO:0000256" key="12">
    <source>
        <dbReference type="ARBA" id="ARBA00023136"/>
    </source>
</evidence>
<dbReference type="PANTHER" id="PTHR23051:SF0">
    <property type="entry name" value="SOLUTE CARRIER FAMILY 35 MEMBER F5"/>
    <property type="match status" value="1"/>
</dbReference>
<comment type="similarity">
    <text evidence="2">Belongs to the SLC35F solute transporter family.</text>
</comment>
<sequence>MTSTCPWGVPVTEPTKLQPSMQDLMDEALALSLYEEEVNALQREINPEYQSSVFANLQRSKERREQDRDKDLLNADSFDFSVEASGEGAVGPSVLTRTPAAAAGAAALARARVNGSLSMEDAAHGAGSGKGFTSLRESQRRQYKSEKKGFGSGRVESETHATTDGVMDERTTLILQKMINKGELDEVHGCVQSGKEAHVYFAMGTDEATMRPVQLAVKIFRTTLNEFGNRHEYVTGDRRFDLNFQKKDLRRQIKAWTDKEFRNLCRAAKCNIRAPAPIVCKEHVLVMQFVGADGWPEPTLKDVQADLSPKQQARAYADVLQATRALYQRAHLVHGDLSEYNILFAQREKRIWLIDFGQAVDRSHPDTEKLLRRDLHTINRFFQRGDLLEATADEVGLLPDEKAYEYVVSETPKDVVAEFPVLAALLEELTDEPEEEVEEVVEQETHLEEETQKEDTVPDKADTPIVGEVQTIPDLQTLEVAQSDKPRELSKSENFVQARALLDVAARLAVKLLVTGITVEQWLSFGQSSHCGDSGHDDVNQKLKVGAQAFSKAPAAHQVSFRSVSAMSQRPSVSHASVSSPPTPVVGLTNAEDNDPTSASKRGSVWQWVVGCVFLVCVAIIWNFSSVLIQYIFNDLSFEAPFFLTSFGMALFSVNLPIYYVTKVWFPQLGRGLSGQSTSDLPQVKSETGTEVKQTPHDKATLRRTMIAAAIVAPLWFIANFTYNESLNLTSVTSSTILSATSSVFTLILAIWILKERFTWPKALGVALCMAGNCTTLAKDSEGGISEGFWGDICALIGAIMYGVYTTAIRKYLPDDAGMSVSLFFGFVGLFSLLVLAVFCIVFNYTGVESLQGLTWEIVGLLFVQGLLNNVLADYLWAVAIMYTSTTTATIGLSLTVPMAIFSDWIVNDIRPGYVTFISSVLVLGGFVVLAITTRKEQLGAGAETEPNDVVPSPKSPATQYRMSKEGACHFSTSLCFWGLSTMDVMMNMTTEDVRRLRGQFTESLGLEAFVRLMKKSLRGRIESDLDFVVGVIELFHTIDVNGDAVLDWDEFTFYMMDAGKADFYFEGRGRSTKHYVPLTILPPDSKTPLRHINTRVQQMRLLTEQNAVAYFEANSDVVYIYALQFDRNDGREDGILSVVDTETGDEVGTFDAHGSGVKVLVYSNEVESIASVGFHSYADETSLHISTWKKTSSGGMLAHDSTLRQHQAPVELLAFVDSNRQLISVDRTETFNVYSSVMRTPTSESWECLQTFQYSPPPASNWHLPQNLWNVFVVPETAASDPVLVTAGTKVKFYDYCEIKVREEVFFAYYCSALNVVVGATSTKLLLWKGDTGVLWKTYEYAAIVMANKSPTATNSQLNLKQITDPESREAQARAITAVCVDDRERKIIVGDDTGCIKVVNAVNGNVMKELDPHTHCIVDVSYVLYGKRVISISSDSILHISDENNPQGFYVPFGGGPVQSVLLQSLRVHPEVEQTEVGDNFIQVWNFDISHSQGTCVAPQDSGDITCLSFFGSTADIVGGTSTGRVFLCQEVCESTHPDEAEQSTASPPKERRNIYSSRPMIKDRLRLEHECGVHVFAGDEAGFVTQWHTETDVAAFQHEEMALSFDSIAALYHHARMKTPSPLEDTEEFSSAMDLVKAIRQWRAHCGTVLSLQMAVDPLAVVTSSVSGQIKLWGVDGELYGILDHFATRRAPLNHPWTFPVDMAGRREQLEEEARELLQRPSGSAWKKTRVSVLEERLSLTAKDLTFTHERLRTRKRNARASEVGRAVRNFILKQTTSGVNSKRKAPSSAFKAIHQDTSSLRTLSRFLLQLFAL</sequence>
<feature type="transmembrane region" description="Helical" evidence="17">
    <location>
        <begin position="605"/>
        <end position="629"/>
    </location>
</feature>
<keyword evidence="6" id="KW-0808">Transferase</keyword>
<name>A0A8T1UZ46_9STRA</name>
<dbReference type="SMART" id="SM00090">
    <property type="entry name" value="RIO"/>
    <property type="match status" value="1"/>
</dbReference>
<evidence type="ECO:0000256" key="2">
    <source>
        <dbReference type="ARBA" id="ARBA00007863"/>
    </source>
</evidence>
<keyword evidence="11 17" id="KW-1133">Transmembrane helix</keyword>
<keyword evidence="9" id="KW-0418">Kinase</keyword>
<organism evidence="20 21">
    <name type="scientific">Phytophthora cactorum</name>
    <dbReference type="NCBI Taxonomy" id="29920"/>
    <lineage>
        <taxon>Eukaryota</taxon>
        <taxon>Sar</taxon>
        <taxon>Stramenopiles</taxon>
        <taxon>Oomycota</taxon>
        <taxon>Peronosporomycetes</taxon>
        <taxon>Peronosporales</taxon>
        <taxon>Peronosporaceae</taxon>
        <taxon>Phytophthora</taxon>
    </lineage>
</organism>
<dbReference type="EMBL" id="JAENGZ010000017">
    <property type="protein sequence ID" value="KAG6973617.1"/>
    <property type="molecule type" value="Genomic_DNA"/>
</dbReference>
<evidence type="ECO:0000256" key="3">
    <source>
        <dbReference type="ARBA" id="ARBA00012513"/>
    </source>
</evidence>
<comment type="catalytic activity">
    <reaction evidence="14">
        <text>L-threonyl-[protein] + ATP = O-phospho-L-threonyl-[protein] + ADP + H(+)</text>
        <dbReference type="Rhea" id="RHEA:46608"/>
        <dbReference type="Rhea" id="RHEA-COMP:11060"/>
        <dbReference type="Rhea" id="RHEA-COMP:11605"/>
        <dbReference type="ChEBI" id="CHEBI:15378"/>
        <dbReference type="ChEBI" id="CHEBI:30013"/>
        <dbReference type="ChEBI" id="CHEBI:30616"/>
        <dbReference type="ChEBI" id="CHEBI:61977"/>
        <dbReference type="ChEBI" id="CHEBI:456216"/>
        <dbReference type="EC" id="2.7.11.1"/>
    </reaction>
</comment>
<feature type="compositionally biased region" description="Basic and acidic residues" evidence="16">
    <location>
        <begin position="443"/>
        <end position="462"/>
    </location>
</feature>
<comment type="catalytic activity">
    <reaction evidence="15">
        <text>L-seryl-[protein] + ATP = O-phospho-L-seryl-[protein] + ADP + H(+)</text>
        <dbReference type="Rhea" id="RHEA:17989"/>
        <dbReference type="Rhea" id="RHEA-COMP:9863"/>
        <dbReference type="Rhea" id="RHEA-COMP:11604"/>
        <dbReference type="ChEBI" id="CHEBI:15378"/>
        <dbReference type="ChEBI" id="CHEBI:29999"/>
        <dbReference type="ChEBI" id="CHEBI:30616"/>
        <dbReference type="ChEBI" id="CHEBI:83421"/>
        <dbReference type="ChEBI" id="CHEBI:456216"/>
        <dbReference type="EC" id="2.7.11.1"/>
    </reaction>
</comment>
<dbReference type="InterPro" id="IPR000687">
    <property type="entry name" value="RIO_kinase"/>
</dbReference>
<feature type="transmembrane region" description="Helical" evidence="17">
    <location>
        <begin position="641"/>
        <end position="661"/>
    </location>
</feature>
<dbReference type="VEuPathDB" id="FungiDB:PC110_g5382"/>
<dbReference type="InterPro" id="IPR018934">
    <property type="entry name" value="RIO_dom"/>
</dbReference>
<evidence type="ECO:0000256" key="4">
    <source>
        <dbReference type="ARBA" id="ARBA00022448"/>
    </source>
</evidence>
<evidence type="ECO:0000313" key="21">
    <source>
        <dbReference type="Proteomes" id="UP000688947"/>
    </source>
</evidence>
<evidence type="ECO:0000256" key="9">
    <source>
        <dbReference type="ARBA" id="ARBA00022777"/>
    </source>
</evidence>
<proteinExistence type="inferred from homology"/>
<dbReference type="VEuPathDB" id="FungiDB:PC110_g5383"/>
<evidence type="ECO:0000256" key="7">
    <source>
        <dbReference type="ARBA" id="ARBA00022692"/>
    </source>
</evidence>
<dbReference type="Proteomes" id="UP000688947">
    <property type="component" value="Unassembled WGS sequence"/>
</dbReference>
<comment type="subcellular location">
    <subcellularLocation>
        <location evidence="1">Membrane</location>
        <topology evidence="1">Multi-pass membrane protein</topology>
    </subcellularLocation>
</comment>
<gene>
    <name evidence="20" type="ORF">JG687_00000812</name>
</gene>
<dbReference type="PROSITE" id="PS50011">
    <property type="entry name" value="PROTEIN_KINASE_DOM"/>
    <property type="match status" value="1"/>
</dbReference>
<accession>A0A8T1UZ46</accession>
<feature type="compositionally biased region" description="Basic and acidic residues" evidence="16">
    <location>
        <begin position="137"/>
        <end position="164"/>
    </location>
</feature>
<dbReference type="OrthoDB" id="96964at2759"/>
<dbReference type="CDD" id="cd05145">
    <property type="entry name" value="RIO1_like"/>
    <property type="match status" value="1"/>
</dbReference>
<feature type="transmembrane region" description="Helical" evidence="17">
    <location>
        <begin position="789"/>
        <end position="809"/>
    </location>
</feature>
<evidence type="ECO:0000256" key="5">
    <source>
        <dbReference type="ARBA" id="ARBA00022527"/>
    </source>
</evidence>
<keyword evidence="5" id="KW-0723">Serine/threonine-protein kinase</keyword>
<keyword evidence="8" id="KW-0547">Nucleotide-binding</keyword>